<evidence type="ECO:0000313" key="2">
    <source>
        <dbReference type="EMBL" id="BCG25428.1"/>
    </source>
</evidence>
<keyword evidence="5" id="KW-1185">Reference proteome</keyword>
<dbReference type="Pfam" id="PF14470">
    <property type="entry name" value="bPH_3"/>
    <property type="match status" value="1"/>
</dbReference>
<dbReference type="EMBL" id="AP023189">
    <property type="protein sequence ID" value="BCG25428.1"/>
    <property type="molecule type" value="Genomic_DNA"/>
</dbReference>
<proteinExistence type="predicted"/>
<dbReference type="Proteomes" id="UP001054892">
    <property type="component" value="Unassembled WGS sequence"/>
</dbReference>
<organism evidence="2 4">
    <name type="scientific">Pseudomonas tohonis</name>
    <dbReference type="NCBI Taxonomy" id="2725477"/>
    <lineage>
        <taxon>Bacteria</taxon>
        <taxon>Pseudomonadati</taxon>
        <taxon>Pseudomonadota</taxon>
        <taxon>Gammaproteobacteria</taxon>
        <taxon>Pseudomonadales</taxon>
        <taxon>Pseudomonadaceae</taxon>
        <taxon>Pseudomonas</taxon>
    </lineage>
</organism>
<dbReference type="KEGG" id="ptw:TUM18999_36190"/>
<dbReference type="EMBL" id="BQKM01000013">
    <property type="protein sequence ID" value="GJN54742.1"/>
    <property type="molecule type" value="Genomic_DNA"/>
</dbReference>
<accession>A0A6J4E7N5</accession>
<dbReference type="RefSeq" id="WP_173177427.1">
    <property type="nucleotide sequence ID" value="NZ_AP023189.1"/>
</dbReference>
<evidence type="ECO:0000313" key="3">
    <source>
        <dbReference type="EMBL" id="GJN54742.1"/>
    </source>
</evidence>
<name>A0A6J4E7N5_9PSED</name>
<protein>
    <recommendedName>
        <fullName evidence="1">YokE-like PH domain-containing protein</fullName>
    </recommendedName>
</protein>
<dbReference type="Proteomes" id="UP000509383">
    <property type="component" value="Chromosome"/>
</dbReference>
<evidence type="ECO:0000313" key="4">
    <source>
        <dbReference type="Proteomes" id="UP000509383"/>
    </source>
</evidence>
<sequence>MDRIEAALTTLKSLLLGDETIIQGSHQLRLKALKHRREIVVATNMRLVIFIRRTFGGYRMHDIRWQDLQDAAIDENLLPGLFGAVLSLRLYNGTLVRIDGLEPVSARALYVYCQQQEQEWREKNRVRGMEERSGLGFIGLPGSTGGPAAPGAAAIPGAAMPGTPAFDALFSAAFSGATPGTVSRTTVGSPRTTVETTVDEGDSFSFQGKGDLGALAGMAKLMNPATASASADKLAKGMAEAKKQFDAGKLSAAEYESAKAKVLSSL</sequence>
<dbReference type="AlphaFoldDB" id="A0A6J4E7N5"/>
<evidence type="ECO:0000259" key="1">
    <source>
        <dbReference type="Pfam" id="PF14470"/>
    </source>
</evidence>
<evidence type="ECO:0000313" key="5">
    <source>
        <dbReference type="Proteomes" id="UP001054892"/>
    </source>
</evidence>
<reference evidence="2 4" key="1">
    <citation type="submission" date="2020-05" db="EMBL/GenBank/DDBJ databases">
        <title>Characterization of novel class B3 metallo-beta-lactamase from novel Pseudomonas species.</title>
        <authorList>
            <person name="Yamada K."/>
            <person name="Aoki K."/>
            <person name="Ishii Y."/>
        </authorList>
    </citation>
    <scope>NUCLEOTIDE SEQUENCE [LARGE SCALE GENOMIC DNA]</scope>
    <source>
        <strain evidence="2 4">TUM18999</strain>
        <strain evidence="3 5">TUM20286</strain>
    </source>
</reference>
<dbReference type="InterPro" id="IPR039519">
    <property type="entry name" value="YokE-like_PH"/>
</dbReference>
<feature type="domain" description="YokE-like PH" evidence="1">
    <location>
        <begin position="34"/>
        <end position="111"/>
    </location>
</feature>
<gene>
    <name evidence="2" type="ORF">TUM18999_36190</name>
    <name evidence="3" type="ORF">TUM20286_44940</name>
</gene>